<comment type="caution">
    <text evidence="1">The sequence shown here is derived from an EMBL/GenBank/DDBJ whole genome shotgun (WGS) entry which is preliminary data.</text>
</comment>
<name>A0ACA9SAX9_9GLOM</name>
<organism evidence="1 2">
    <name type="scientific">Racocetra persica</name>
    <dbReference type="NCBI Taxonomy" id="160502"/>
    <lineage>
        <taxon>Eukaryota</taxon>
        <taxon>Fungi</taxon>
        <taxon>Fungi incertae sedis</taxon>
        <taxon>Mucoromycota</taxon>
        <taxon>Glomeromycotina</taxon>
        <taxon>Glomeromycetes</taxon>
        <taxon>Diversisporales</taxon>
        <taxon>Gigasporaceae</taxon>
        <taxon>Racocetra</taxon>
    </lineage>
</organism>
<dbReference type="EMBL" id="CAJVQC010107577">
    <property type="protein sequence ID" value="CAG8833860.1"/>
    <property type="molecule type" value="Genomic_DNA"/>
</dbReference>
<feature type="non-terminal residue" evidence="1">
    <location>
        <position position="1"/>
    </location>
</feature>
<dbReference type="Proteomes" id="UP000789920">
    <property type="component" value="Unassembled WGS sequence"/>
</dbReference>
<reference evidence="1" key="1">
    <citation type="submission" date="2021-06" db="EMBL/GenBank/DDBJ databases">
        <authorList>
            <person name="Kallberg Y."/>
            <person name="Tangrot J."/>
            <person name="Rosling A."/>
        </authorList>
    </citation>
    <scope>NUCLEOTIDE SEQUENCE</scope>
    <source>
        <strain evidence="1">MA461A</strain>
    </source>
</reference>
<proteinExistence type="predicted"/>
<evidence type="ECO:0000313" key="1">
    <source>
        <dbReference type="EMBL" id="CAG8833860.1"/>
    </source>
</evidence>
<accession>A0ACA9SAX9</accession>
<gene>
    <name evidence="1" type="ORF">RPERSI_LOCUS28983</name>
</gene>
<evidence type="ECO:0000313" key="2">
    <source>
        <dbReference type="Proteomes" id="UP000789920"/>
    </source>
</evidence>
<protein>
    <submittedName>
        <fullName evidence="1">29699_t:CDS:1</fullName>
    </submittedName>
</protein>
<sequence length="86" mass="9922">CKSKLSVLFVQNFLASREIIKFNNMYNQIRQVVIVVAEFGITHTVIRTQECFSAGMMVYVVKRTSNAFRLLRLSYHVCNSKINCLS</sequence>
<keyword evidence="2" id="KW-1185">Reference proteome</keyword>